<dbReference type="InterPro" id="IPR001173">
    <property type="entry name" value="Glyco_trans_2-like"/>
</dbReference>
<keyword evidence="2" id="KW-0328">Glycosyltransferase</keyword>
<gene>
    <name evidence="10" type="ORF">H0A72_07625</name>
</gene>
<dbReference type="Gene3D" id="3.90.550.10">
    <property type="entry name" value="Spore Coat Polysaccharide Biosynthesis Protein SpsA, Chain A"/>
    <property type="match status" value="1"/>
</dbReference>
<dbReference type="Pfam" id="PF00535">
    <property type="entry name" value="Glycos_transf_2"/>
    <property type="match status" value="1"/>
</dbReference>
<keyword evidence="6 8" id="KW-0472">Membrane</keyword>
<organism evidence="10 11">
    <name type="scientific">Parapusillimonas granuli</name>
    <dbReference type="NCBI Taxonomy" id="380911"/>
    <lineage>
        <taxon>Bacteria</taxon>
        <taxon>Pseudomonadati</taxon>
        <taxon>Pseudomonadota</taxon>
        <taxon>Betaproteobacteria</taxon>
        <taxon>Burkholderiales</taxon>
        <taxon>Alcaligenaceae</taxon>
        <taxon>Parapusillimonas</taxon>
    </lineage>
</organism>
<sequence length="316" mass="35180">MSLQRYSAGPSAMKREGRSPAAETRQEGSVEVSVVLPMFNEEEVVLRMYRRLKAVAEQLNARYELLFVDDGSSDSTADTILEISLNDESVTGVFLSGHFGKEAALRAGLEYAAGQAIVTMDGDLQDPPELIPEMVRAWRSGVDVVRMRRQSPTPDRHLDFLLYSPRAATVLSLVVNRQRYMKDVIEWAGLRETVITYERQPRVAGRSKWTVAQLLGYSRDGTKTLSSVCARILMLMGFLGFFAGLTYACYILIAPIGWNDPASLVPLTSATPLLFGGCVLYFLGWLAEGMEQRAPPMRHPNFSIRMFARNGRMSAP</sequence>
<keyword evidence="3 10" id="KW-0808">Transferase</keyword>
<keyword evidence="4 8" id="KW-0812">Transmembrane</keyword>
<keyword evidence="5 8" id="KW-1133">Transmembrane helix</keyword>
<dbReference type="RefSeq" id="WP_180154497.1">
    <property type="nucleotide sequence ID" value="NZ_JACCEM010000004.1"/>
</dbReference>
<evidence type="ECO:0000256" key="6">
    <source>
        <dbReference type="ARBA" id="ARBA00023136"/>
    </source>
</evidence>
<reference evidence="10 11" key="1">
    <citation type="submission" date="2020-07" db="EMBL/GenBank/DDBJ databases">
        <title>Taxonomic revisions and descriptions of new bacterial species based on genomic comparisons in the high-G+C-content subgroup of the family Alcaligenaceae.</title>
        <authorList>
            <person name="Szabo A."/>
            <person name="Felfoldi T."/>
        </authorList>
    </citation>
    <scope>NUCLEOTIDE SEQUENCE [LARGE SCALE GENOMIC DNA]</scope>
    <source>
        <strain evidence="10 11">LMG 24012</strain>
    </source>
</reference>
<dbReference type="EMBL" id="JACCEM010000004">
    <property type="protein sequence ID" value="NYT49180.1"/>
    <property type="molecule type" value="Genomic_DNA"/>
</dbReference>
<feature type="domain" description="Glycosyltransferase 2-like" evidence="9">
    <location>
        <begin position="33"/>
        <end position="161"/>
    </location>
</feature>
<dbReference type="CDD" id="cd04187">
    <property type="entry name" value="DPM1_like_bac"/>
    <property type="match status" value="1"/>
</dbReference>
<evidence type="ECO:0000313" key="11">
    <source>
        <dbReference type="Proteomes" id="UP000559809"/>
    </source>
</evidence>
<evidence type="ECO:0000256" key="3">
    <source>
        <dbReference type="ARBA" id="ARBA00022679"/>
    </source>
</evidence>
<feature type="compositionally biased region" description="Basic and acidic residues" evidence="7">
    <location>
        <begin position="13"/>
        <end position="27"/>
    </location>
</feature>
<dbReference type="GO" id="GO:0009103">
    <property type="term" value="P:lipopolysaccharide biosynthetic process"/>
    <property type="evidence" value="ECO:0007669"/>
    <property type="project" value="UniProtKB-KW"/>
</dbReference>
<accession>A0A853G2F2</accession>
<dbReference type="InterPro" id="IPR029044">
    <property type="entry name" value="Nucleotide-diphossugar_trans"/>
</dbReference>
<comment type="subcellular location">
    <subcellularLocation>
        <location evidence="1">Membrane</location>
        <topology evidence="1">Multi-pass membrane protein</topology>
    </subcellularLocation>
</comment>
<dbReference type="InterPro" id="IPR050256">
    <property type="entry name" value="Glycosyltransferase_2"/>
</dbReference>
<dbReference type="Proteomes" id="UP000559809">
    <property type="component" value="Unassembled WGS sequence"/>
</dbReference>
<keyword evidence="11" id="KW-1185">Reference proteome</keyword>
<evidence type="ECO:0000256" key="7">
    <source>
        <dbReference type="SAM" id="MobiDB-lite"/>
    </source>
</evidence>
<feature type="transmembrane region" description="Helical" evidence="8">
    <location>
        <begin position="264"/>
        <end position="287"/>
    </location>
</feature>
<dbReference type="PANTHER" id="PTHR48090">
    <property type="entry name" value="UNDECAPRENYL-PHOSPHATE 4-DEOXY-4-FORMAMIDO-L-ARABINOSE TRANSFERASE-RELATED"/>
    <property type="match status" value="1"/>
</dbReference>
<protein>
    <submittedName>
        <fullName evidence="10">Glycosyltransferase family 2 protein</fullName>
    </submittedName>
</protein>
<dbReference type="GO" id="GO:0005886">
    <property type="term" value="C:plasma membrane"/>
    <property type="evidence" value="ECO:0007669"/>
    <property type="project" value="TreeGrafter"/>
</dbReference>
<evidence type="ECO:0000256" key="2">
    <source>
        <dbReference type="ARBA" id="ARBA00022676"/>
    </source>
</evidence>
<dbReference type="GO" id="GO:0016757">
    <property type="term" value="F:glycosyltransferase activity"/>
    <property type="evidence" value="ECO:0007669"/>
    <property type="project" value="UniProtKB-KW"/>
</dbReference>
<evidence type="ECO:0000256" key="1">
    <source>
        <dbReference type="ARBA" id="ARBA00004141"/>
    </source>
</evidence>
<evidence type="ECO:0000259" key="9">
    <source>
        <dbReference type="Pfam" id="PF00535"/>
    </source>
</evidence>
<name>A0A853G2F2_9BURK</name>
<evidence type="ECO:0000256" key="4">
    <source>
        <dbReference type="ARBA" id="ARBA00022692"/>
    </source>
</evidence>
<dbReference type="AlphaFoldDB" id="A0A853G2F2"/>
<evidence type="ECO:0000313" key="10">
    <source>
        <dbReference type="EMBL" id="NYT49180.1"/>
    </source>
</evidence>
<proteinExistence type="predicted"/>
<feature type="transmembrane region" description="Helical" evidence="8">
    <location>
        <begin position="232"/>
        <end position="258"/>
    </location>
</feature>
<comment type="caution">
    <text evidence="10">The sequence shown here is derived from an EMBL/GenBank/DDBJ whole genome shotgun (WGS) entry which is preliminary data.</text>
</comment>
<dbReference type="PANTHER" id="PTHR48090:SF1">
    <property type="entry name" value="PROPHAGE BACTOPRENOL GLUCOSYL TRANSFERASE HOMOLOG"/>
    <property type="match status" value="1"/>
</dbReference>
<dbReference type="SUPFAM" id="SSF53448">
    <property type="entry name" value="Nucleotide-diphospho-sugar transferases"/>
    <property type="match status" value="1"/>
</dbReference>
<evidence type="ECO:0000256" key="5">
    <source>
        <dbReference type="ARBA" id="ARBA00022989"/>
    </source>
</evidence>
<feature type="region of interest" description="Disordered" evidence="7">
    <location>
        <begin position="1"/>
        <end position="27"/>
    </location>
</feature>
<evidence type="ECO:0000256" key="8">
    <source>
        <dbReference type="SAM" id="Phobius"/>
    </source>
</evidence>